<comment type="caution">
    <text evidence="2">The sequence shown here is derived from an EMBL/GenBank/DDBJ whole genome shotgun (WGS) entry which is preliminary data.</text>
</comment>
<dbReference type="OrthoDB" id="2421582at2759"/>
<sequence length="312" mass="36709">MSWIPEIKNKKKQNKQNETFESESDHKSKTSISSSSFSSSAPFLTSLSTSSSLLSASLKKIIEYLNSESIIWYDSALKDIYCIDKKLIWADQKNDIIIKLLSALCNKVDKKYNISQQELLKMLHRRWHARHREFNIRKQDNKQVERNKRRKAKNSMYQQSDLVAILKDNGYHSEEWEETDSEDDNYQKKTSLYIYNKWWRSKAFLNLLHNRIDLVVELLHKKQSALRKLRITSQKYIQQTCFLPYSAPTWCLTNEALKKLNFSIENIPIYDSEESNKGNNNNEDDDNNDSDDNSDTSKNTKKKNGKEKESKK</sequence>
<organism evidence="2 3">
    <name type="scientific">Gigaspora margarita</name>
    <dbReference type="NCBI Taxonomy" id="4874"/>
    <lineage>
        <taxon>Eukaryota</taxon>
        <taxon>Fungi</taxon>
        <taxon>Fungi incertae sedis</taxon>
        <taxon>Mucoromycota</taxon>
        <taxon>Glomeromycotina</taxon>
        <taxon>Glomeromycetes</taxon>
        <taxon>Diversisporales</taxon>
        <taxon>Gigasporaceae</taxon>
        <taxon>Gigaspora</taxon>
    </lineage>
</organism>
<feature type="region of interest" description="Disordered" evidence="1">
    <location>
        <begin position="271"/>
        <end position="312"/>
    </location>
</feature>
<protein>
    <submittedName>
        <fullName evidence="2">Uncharacterized protein</fullName>
    </submittedName>
</protein>
<feature type="compositionally biased region" description="Low complexity" evidence="1">
    <location>
        <begin position="30"/>
        <end position="41"/>
    </location>
</feature>
<feature type="region of interest" description="Disordered" evidence="1">
    <location>
        <begin position="1"/>
        <end position="41"/>
    </location>
</feature>
<proteinExistence type="predicted"/>
<name>A0A8H3X8G3_GIGMA</name>
<evidence type="ECO:0000256" key="1">
    <source>
        <dbReference type="SAM" id="MobiDB-lite"/>
    </source>
</evidence>
<feature type="compositionally biased region" description="Acidic residues" evidence="1">
    <location>
        <begin position="282"/>
        <end position="294"/>
    </location>
</feature>
<reference evidence="2 3" key="1">
    <citation type="journal article" date="2019" name="Environ. Microbiol.">
        <title>At the nexus of three kingdoms: the genome of the mycorrhizal fungus Gigaspora margarita provides insights into plant, endobacterial and fungal interactions.</title>
        <authorList>
            <person name="Venice F."/>
            <person name="Ghignone S."/>
            <person name="Salvioli di Fossalunga A."/>
            <person name="Amselem J."/>
            <person name="Novero M."/>
            <person name="Xianan X."/>
            <person name="Sedzielewska Toro K."/>
            <person name="Morin E."/>
            <person name="Lipzen A."/>
            <person name="Grigoriev I.V."/>
            <person name="Henrissat B."/>
            <person name="Martin F.M."/>
            <person name="Bonfante P."/>
        </authorList>
    </citation>
    <scope>NUCLEOTIDE SEQUENCE [LARGE SCALE GENOMIC DNA]</scope>
    <source>
        <strain evidence="2 3">BEG34</strain>
    </source>
</reference>
<accession>A0A8H3X8G3</accession>
<evidence type="ECO:0000313" key="2">
    <source>
        <dbReference type="EMBL" id="KAF0419878.1"/>
    </source>
</evidence>
<dbReference type="AlphaFoldDB" id="A0A8H3X8G3"/>
<gene>
    <name evidence="2" type="ORF">F8M41_007124</name>
</gene>
<dbReference type="Proteomes" id="UP000439903">
    <property type="component" value="Unassembled WGS sequence"/>
</dbReference>
<dbReference type="EMBL" id="WTPW01001707">
    <property type="protein sequence ID" value="KAF0419878.1"/>
    <property type="molecule type" value="Genomic_DNA"/>
</dbReference>
<evidence type="ECO:0000313" key="3">
    <source>
        <dbReference type="Proteomes" id="UP000439903"/>
    </source>
</evidence>
<keyword evidence="3" id="KW-1185">Reference proteome</keyword>